<protein>
    <recommendedName>
        <fullName evidence="1">Gfo/Idh/MocA-like oxidoreductase N-terminal domain-containing protein</fullName>
    </recommendedName>
</protein>
<dbReference type="PANTHER" id="PTHR43377">
    <property type="entry name" value="BILIVERDIN REDUCTASE A"/>
    <property type="match status" value="1"/>
</dbReference>
<organism evidence="2">
    <name type="scientific">marine metagenome</name>
    <dbReference type="NCBI Taxonomy" id="408172"/>
    <lineage>
        <taxon>unclassified sequences</taxon>
        <taxon>metagenomes</taxon>
        <taxon>ecological metagenomes</taxon>
    </lineage>
</organism>
<dbReference type="InterPro" id="IPR036291">
    <property type="entry name" value="NAD(P)-bd_dom_sf"/>
</dbReference>
<name>A0A382QV12_9ZZZZ</name>
<dbReference type="InterPro" id="IPR000683">
    <property type="entry name" value="Gfo/Idh/MocA-like_OxRdtase_N"/>
</dbReference>
<dbReference type="PANTHER" id="PTHR43377:SF1">
    <property type="entry name" value="BILIVERDIN REDUCTASE A"/>
    <property type="match status" value="1"/>
</dbReference>
<dbReference type="EMBL" id="UINC01116428">
    <property type="protein sequence ID" value="SVC88161.1"/>
    <property type="molecule type" value="Genomic_DNA"/>
</dbReference>
<dbReference type="GO" id="GO:0000166">
    <property type="term" value="F:nucleotide binding"/>
    <property type="evidence" value="ECO:0007669"/>
    <property type="project" value="InterPro"/>
</dbReference>
<accession>A0A382QV12</accession>
<feature type="non-terminal residue" evidence="2">
    <location>
        <position position="146"/>
    </location>
</feature>
<dbReference type="Gene3D" id="3.40.50.720">
    <property type="entry name" value="NAD(P)-binding Rossmann-like Domain"/>
    <property type="match status" value="1"/>
</dbReference>
<evidence type="ECO:0000259" key="1">
    <source>
        <dbReference type="Pfam" id="PF01408"/>
    </source>
</evidence>
<reference evidence="2" key="1">
    <citation type="submission" date="2018-05" db="EMBL/GenBank/DDBJ databases">
        <authorList>
            <person name="Lanie J.A."/>
            <person name="Ng W.-L."/>
            <person name="Kazmierczak K.M."/>
            <person name="Andrzejewski T.M."/>
            <person name="Davidsen T.M."/>
            <person name="Wayne K.J."/>
            <person name="Tettelin H."/>
            <person name="Glass J.I."/>
            <person name="Rusch D."/>
            <person name="Podicherti R."/>
            <person name="Tsui H.-C.T."/>
            <person name="Winkler M.E."/>
        </authorList>
    </citation>
    <scope>NUCLEOTIDE SEQUENCE</scope>
</reference>
<gene>
    <name evidence="2" type="ORF">METZ01_LOCUS341015</name>
</gene>
<dbReference type="AlphaFoldDB" id="A0A382QV12"/>
<feature type="domain" description="Gfo/Idh/MocA-like oxidoreductase N-terminal" evidence="1">
    <location>
        <begin position="3"/>
        <end position="121"/>
    </location>
</feature>
<sequence>MYRIVQVGVGGYGGSWLSTIMDSDRARHVALIDIDADNLERARQVTGVNQSACFFSLEEGISKVEADALLCVVPPVNHEEVIKAGLSANLHVLSEKPIAHTLESAHRIVTYAQAKDRIFMISQKARFHPWVRRFQKIANDGEIGQV</sequence>
<proteinExistence type="predicted"/>
<dbReference type="InterPro" id="IPR051450">
    <property type="entry name" value="Gfo/Idh/MocA_Oxidoreductases"/>
</dbReference>
<dbReference type="Pfam" id="PF01408">
    <property type="entry name" value="GFO_IDH_MocA"/>
    <property type="match status" value="1"/>
</dbReference>
<evidence type="ECO:0000313" key="2">
    <source>
        <dbReference type="EMBL" id="SVC88161.1"/>
    </source>
</evidence>
<dbReference type="SUPFAM" id="SSF51735">
    <property type="entry name" value="NAD(P)-binding Rossmann-fold domains"/>
    <property type="match status" value="1"/>
</dbReference>